<feature type="compositionally biased region" description="Basic and acidic residues" evidence="1">
    <location>
        <begin position="51"/>
        <end position="60"/>
    </location>
</feature>
<accession>A0A8W8NYW8</accession>
<keyword evidence="3" id="KW-1185">Reference proteome</keyword>
<feature type="compositionally biased region" description="Basic residues" evidence="1">
    <location>
        <begin position="82"/>
        <end position="95"/>
    </location>
</feature>
<feature type="compositionally biased region" description="Polar residues" evidence="1">
    <location>
        <begin position="62"/>
        <end position="77"/>
    </location>
</feature>
<dbReference type="EnsemblMetazoa" id="G8319.1">
    <property type="protein sequence ID" value="G8319.1:cds"/>
    <property type="gene ID" value="G8319"/>
</dbReference>
<organism evidence="2 3">
    <name type="scientific">Magallana gigas</name>
    <name type="common">Pacific oyster</name>
    <name type="synonym">Crassostrea gigas</name>
    <dbReference type="NCBI Taxonomy" id="29159"/>
    <lineage>
        <taxon>Eukaryota</taxon>
        <taxon>Metazoa</taxon>
        <taxon>Spiralia</taxon>
        <taxon>Lophotrochozoa</taxon>
        <taxon>Mollusca</taxon>
        <taxon>Bivalvia</taxon>
        <taxon>Autobranchia</taxon>
        <taxon>Pteriomorphia</taxon>
        <taxon>Ostreida</taxon>
        <taxon>Ostreoidea</taxon>
        <taxon>Ostreidae</taxon>
        <taxon>Magallana</taxon>
    </lineage>
</organism>
<dbReference type="Proteomes" id="UP000005408">
    <property type="component" value="Unassembled WGS sequence"/>
</dbReference>
<evidence type="ECO:0000313" key="3">
    <source>
        <dbReference type="Proteomes" id="UP000005408"/>
    </source>
</evidence>
<feature type="region of interest" description="Disordered" evidence="1">
    <location>
        <begin position="51"/>
        <end position="95"/>
    </location>
</feature>
<reference evidence="2" key="1">
    <citation type="submission" date="2022-08" db="UniProtKB">
        <authorList>
            <consortium name="EnsemblMetazoa"/>
        </authorList>
    </citation>
    <scope>IDENTIFICATION</scope>
    <source>
        <strain evidence="2">05x7-T-G4-1.051#20</strain>
    </source>
</reference>
<name>A0A8W8NYW8_MAGGI</name>
<evidence type="ECO:0000256" key="1">
    <source>
        <dbReference type="SAM" id="MobiDB-lite"/>
    </source>
</evidence>
<protein>
    <submittedName>
        <fullName evidence="2">Uncharacterized protein</fullName>
    </submittedName>
</protein>
<evidence type="ECO:0000313" key="2">
    <source>
        <dbReference type="EnsemblMetazoa" id="G8319.1:cds"/>
    </source>
</evidence>
<dbReference type="AlphaFoldDB" id="A0A8W8NYW8"/>
<proteinExistence type="predicted"/>
<sequence>MEKPKKEMDRALITKAIRGSFKERRLFITKNHDGNLKDLLRKLPVLGKAEYKPPAPDKTKYIKSTSSSFQIPPTTKVAQKPCQRRRPKAERTRHR</sequence>